<dbReference type="EnsemblPlants" id="AUR62036072-RA">
    <property type="protein sequence ID" value="AUR62036072-RA:cds"/>
    <property type="gene ID" value="AUR62036072"/>
</dbReference>
<dbReference type="PANTHER" id="PTHR10811">
    <property type="entry name" value="FRINGE-RELATED"/>
    <property type="match status" value="1"/>
</dbReference>
<keyword evidence="1" id="KW-0812">Transmembrane</keyword>
<feature type="transmembrane region" description="Helical" evidence="1">
    <location>
        <begin position="21"/>
        <end position="42"/>
    </location>
</feature>
<dbReference type="AlphaFoldDB" id="A0A803MVZ5"/>
<proteinExistence type="predicted"/>
<gene>
    <name evidence="2" type="primary">LOC110700189</name>
</gene>
<sequence>MEMKSLIRPQMNLTSNRFLRILAISFTICILLYFITSLSLLWTNSNFRNFLVSSSHFSQPLSLDHIVFGLASSKTSWMKQKEFVKIWWKPESMRGCIFLDNIPPEMNNTRDILALPPICVSQDTSRFRYTYKHGYRSFIRVARIVSETVSLNQSDVRWYVFGDGHTVFIPENLVKTLSKYDHELWYYIGSNSEIYEQNTGNSFEMAFWGGGFAVSAPLAKALAKVFDSCLERYPHLYGSDGRIYACLAELGVGLTRERGFHPVDVRGNIFGLLAAHPITPLVSLSHLNEVDPIFPNMSATNALHHLFKSVTADPERILQQTVCYDRWFSWTISVSWGYAVEVFNQHIHLSDAIRIQDTFTPWKKGAAANYLYSTRPLHPDPCRRSTIFFLNEVHSERTKSMTKYRRILPENCTFDPMKSPKKLQEIVVLSRKSNLSINQLRAPRRQCCEVLPPTTVSRLELSIRECRDDELIRIHV</sequence>
<dbReference type="RefSeq" id="XP_021733389.1">
    <property type="nucleotide sequence ID" value="XM_021877697.1"/>
</dbReference>
<dbReference type="InterPro" id="IPR006740">
    <property type="entry name" value="DUF604"/>
</dbReference>
<keyword evidence="1" id="KW-1133">Transmembrane helix</keyword>
<reference evidence="2" key="2">
    <citation type="submission" date="2021-03" db="UniProtKB">
        <authorList>
            <consortium name="EnsemblPlants"/>
        </authorList>
    </citation>
    <scope>IDENTIFICATION</scope>
</reference>
<dbReference type="Gramene" id="AUR62036072-RA">
    <property type="protein sequence ID" value="AUR62036072-RA:cds"/>
    <property type="gene ID" value="AUR62036072"/>
</dbReference>
<dbReference type="GeneID" id="110700189"/>
<evidence type="ECO:0000313" key="2">
    <source>
        <dbReference type="EnsemblPlants" id="AUR62036072-RA:cds"/>
    </source>
</evidence>
<keyword evidence="1" id="KW-0472">Membrane</keyword>
<dbReference type="Proteomes" id="UP000596660">
    <property type="component" value="Unplaced"/>
</dbReference>
<reference evidence="2" key="1">
    <citation type="journal article" date="2017" name="Nature">
        <title>The genome of Chenopodium quinoa.</title>
        <authorList>
            <person name="Jarvis D.E."/>
            <person name="Ho Y.S."/>
            <person name="Lightfoot D.J."/>
            <person name="Schmoeckel S.M."/>
            <person name="Li B."/>
            <person name="Borm T.J.A."/>
            <person name="Ohyanagi H."/>
            <person name="Mineta K."/>
            <person name="Michell C.T."/>
            <person name="Saber N."/>
            <person name="Kharbatia N.M."/>
            <person name="Rupper R.R."/>
            <person name="Sharp A.R."/>
            <person name="Dally N."/>
            <person name="Boughton B.A."/>
            <person name="Woo Y.H."/>
            <person name="Gao G."/>
            <person name="Schijlen E.G.W.M."/>
            <person name="Guo X."/>
            <person name="Momin A.A."/>
            <person name="Negrao S."/>
            <person name="Al-Babili S."/>
            <person name="Gehring C."/>
            <person name="Roessner U."/>
            <person name="Jung C."/>
            <person name="Murphy K."/>
            <person name="Arold S.T."/>
            <person name="Gojobori T."/>
            <person name="van der Linden C.G."/>
            <person name="van Loo E.N."/>
            <person name="Jellen E.N."/>
            <person name="Maughan P.J."/>
            <person name="Tester M."/>
        </authorList>
    </citation>
    <scope>NUCLEOTIDE SEQUENCE [LARGE SCALE GENOMIC DNA]</scope>
    <source>
        <strain evidence="2">cv. PI 614886</strain>
    </source>
</reference>
<evidence type="ECO:0000256" key="1">
    <source>
        <dbReference type="SAM" id="Phobius"/>
    </source>
</evidence>
<dbReference type="Pfam" id="PF04646">
    <property type="entry name" value="DUF604"/>
    <property type="match status" value="1"/>
</dbReference>
<organism evidence="2 3">
    <name type="scientific">Chenopodium quinoa</name>
    <name type="common">Quinoa</name>
    <dbReference type="NCBI Taxonomy" id="63459"/>
    <lineage>
        <taxon>Eukaryota</taxon>
        <taxon>Viridiplantae</taxon>
        <taxon>Streptophyta</taxon>
        <taxon>Embryophyta</taxon>
        <taxon>Tracheophyta</taxon>
        <taxon>Spermatophyta</taxon>
        <taxon>Magnoliopsida</taxon>
        <taxon>eudicotyledons</taxon>
        <taxon>Gunneridae</taxon>
        <taxon>Pentapetalae</taxon>
        <taxon>Caryophyllales</taxon>
        <taxon>Chenopodiaceae</taxon>
        <taxon>Chenopodioideae</taxon>
        <taxon>Atripliceae</taxon>
        <taxon>Chenopodium</taxon>
    </lineage>
</organism>
<keyword evidence="3" id="KW-1185">Reference proteome</keyword>
<dbReference type="OrthoDB" id="421979at2759"/>
<dbReference type="OMA" id="ENCTITM"/>
<dbReference type="FunFam" id="3.90.550.50:FF:000006">
    <property type="entry name" value="Fringe-related protein-like"/>
    <property type="match status" value="1"/>
</dbReference>
<evidence type="ECO:0000313" key="3">
    <source>
        <dbReference type="Proteomes" id="UP000596660"/>
    </source>
</evidence>
<name>A0A803MVZ5_CHEQI</name>
<protein>
    <submittedName>
        <fullName evidence="2">Uncharacterized protein</fullName>
    </submittedName>
</protein>
<dbReference type="KEGG" id="cqi:110700189"/>
<accession>A0A803MVZ5</accession>
<dbReference type="Gene3D" id="3.90.550.50">
    <property type="match status" value="1"/>
</dbReference>